<dbReference type="GO" id="GO:0031511">
    <property type="term" value="C:Mis6-Sim4 complex"/>
    <property type="evidence" value="ECO:0007669"/>
    <property type="project" value="TreeGrafter"/>
</dbReference>
<dbReference type="Pfam" id="PF09447">
    <property type="entry name" value="Cnl2_NKP2"/>
    <property type="match status" value="1"/>
</dbReference>
<keyword evidence="1" id="KW-0175">Coiled coil</keyword>
<dbReference type="PANTHER" id="PTHR28064:SF1">
    <property type="entry name" value="INNER KINETOCHORE SUBUNIT NKP2"/>
    <property type="match status" value="1"/>
</dbReference>
<gene>
    <name evidence="2" type="ORF">K491DRAFT_713541</name>
</gene>
<evidence type="ECO:0000313" key="2">
    <source>
        <dbReference type="EMBL" id="KAF2658366.1"/>
    </source>
</evidence>
<dbReference type="EMBL" id="MU004315">
    <property type="protein sequence ID" value="KAF2658366.1"/>
    <property type="molecule type" value="Genomic_DNA"/>
</dbReference>
<organism evidence="2 3">
    <name type="scientific">Lophiostoma macrostomum CBS 122681</name>
    <dbReference type="NCBI Taxonomy" id="1314788"/>
    <lineage>
        <taxon>Eukaryota</taxon>
        <taxon>Fungi</taxon>
        <taxon>Dikarya</taxon>
        <taxon>Ascomycota</taxon>
        <taxon>Pezizomycotina</taxon>
        <taxon>Dothideomycetes</taxon>
        <taxon>Pleosporomycetidae</taxon>
        <taxon>Pleosporales</taxon>
        <taxon>Lophiostomataceae</taxon>
        <taxon>Lophiostoma</taxon>
    </lineage>
</organism>
<dbReference type="OrthoDB" id="2311687at2759"/>
<reference evidence="2" key="1">
    <citation type="journal article" date="2020" name="Stud. Mycol.">
        <title>101 Dothideomycetes genomes: a test case for predicting lifestyles and emergence of pathogens.</title>
        <authorList>
            <person name="Haridas S."/>
            <person name="Albert R."/>
            <person name="Binder M."/>
            <person name="Bloem J."/>
            <person name="Labutti K."/>
            <person name="Salamov A."/>
            <person name="Andreopoulos B."/>
            <person name="Baker S."/>
            <person name="Barry K."/>
            <person name="Bills G."/>
            <person name="Bluhm B."/>
            <person name="Cannon C."/>
            <person name="Castanera R."/>
            <person name="Culley D."/>
            <person name="Daum C."/>
            <person name="Ezra D."/>
            <person name="Gonzalez J."/>
            <person name="Henrissat B."/>
            <person name="Kuo A."/>
            <person name="Liang C."/>
            <person name="Lipzen A."/>
            <person name="Lutzoni F."/>
            <person name="Magnuson J."/>
            <person name="Mondo S."/>
            <person name="Nolan M."/>
            <person name="Ohm R."/>
            <person name="Pangilinan J."/>
            <person name="Park H.-J."/>
            <person name="Ramirez L."/>
            <person name="Alfaro M."/>
            <person name="Sun H."/>
            <person name="Tritt A."/>
            <person name="Yoshinaga Y."/>
            <person name="Zwiers L.-H."/>
            <person name="Turgeon B."/>
            <person name="Goodwin S."/>
            <person name="Spatafora J."/>
            <person name="Crous P."/>
            <person name="Grigoriev I."/>
        </authorList>
    </citation>
    <scope>NUCLEOTIDE SEQUENCE</scope>
    <source>
        <strain evidence="2">CBS 122681</strain>
    </source>
</reference>
<dbReference type="AlphaFoldDB" id="A0A6A6TG03"/>
<name>A0A6A6TG03_9PLEO</name>
<sequence length="189" mass="21280">MSTQEAKLLSDFLLAPAALRDVLTLKEFTDIFPKAYRTQPAVKDLYQELQRLRQEDIETVRQNVVDEVKKSKRLRREIAQSRELHDRSAVAGLDPVALQMEEELSGNQSRRKAHTLQTIHPAIEDACESIENQLVDMEREIQSALSEVQDAVGELSDLRYGSFSKPATGEDISEEVIATLKRLEAACAS</sequence>
<dbReference type="GO" id="GO:0007059">
    <property type="term" value="P:chromosome segregation"/>
    <property type="evidence" value="ECO:0007669"/>
    <property type="project" value="TreeGrafter"/>
</dbReference>
<proteinExistence type="predicted"/>
<dbReference type="InterPro" id="IPR018565">
    <property type="entry name" value="Nkp2/Cnl2"/>
</dbReference>
<evidence type="ECO:0000256" key="1">
    <source>
        <dbReference type="SAM" id="Coils"/>
    </source>
</evidence>
<keyword evidence="3" id="KW-1185">Reference proteome</keyword>
<feature type="coiled-coil region" evidence="1">
    <location>
        <begin position="120"/>
        <end position="154"/>
    </location>
</feature>
<protein>
    <recommendedName>
        <fullName evidence="4">Cnl2/NKP2 family protein</fullName>
    </recommendedName>
</protein>
<evidence type="ECO:0008006" key="4">
    <source>
        <dbReference type="Google" id="ProtNLM"/>
    </source>
</evidence>
<dbReference type="PANTHER" id="PTHR28064">
    <property type="entry name" value="INNER KINETOCHORE SUBUNIT NKP2"/>
    <property type="match status" value="1"/>
</dbReference>
<evidence type="ECO:0000313" key="3">
    <source>
        <dbReference type="Proteomes" id="UP000799324"/>
    </source>
</evidence>
<accession>A0A6A6TG03</accession>
<dbReference type="Proteomes" id="UP000799324">
    <property type="component" value="Unassembled WGS sequence"/>
</dbReference>